<evidence type="ECO:0000313" key="8">
    <source>
        <dbReference type="Proteomes" id="UP001328107"/>
    </source>
</evidence>
<keyword evidence="4" id="KW-1133">Transmembrane helix</keyword>
<keyword evidence="6" id="KW-0325">Glycoprotein</keyword>
<reference evidence="8" key="1">
    <citation type="submission" date="2022-10" db="EMBL/GenBank/DDBJ databases">
        <title>Genome assembly of Pristionchus species.</title>
        <authorList>
            <person name="Yoshida K."/>
            <person name="Sommer R.J."/>
        </authorList>
    </citation>
    <scope>NUCLEOTIDE SEQUENCE [LARGE SCALE GENOMIC DNA]</scope>
    <source>
        <strain evidence="8">RS5460</strain>
    </source>
</reference>
<evidence type="ECO:0000256" key="4">
    <source>
        <dbReference type="ARBA" id="ARBA00022989"/>
    </source>
</evidence>
<dbReference type="Proteomes" id="UP001328107">
    <property type="component" value="Unassembled WGS sequence"/>
</dbReference>
<comment type="subcellular location">
    <subcellularLocation>
        <location evidence="1">Membrane</location>
        <topology evidence="1">Single-pass type I membrane protein</topology>
    </subcellularLocation>
</comment>
<dbReference type="AlphaFoldDB" id="A0AAN5CMW1"/>
<keyword evidence="3" id="KW-0732">Signal</keyword>
<accession>A0AAN5CMW1</accession>
<dbReference type="EMBL" id="BTRK01000004">
    <property type="protein sequence ID" value="GMR47376.1"/>
    <property type="molecule type" value="Genomic_DNA"/>
</dbReference>
<keyword evidence="5" id="KW-0472">Membrane</keyword>
<keyword evidence="2" id="KW-0812">Transmembrane</keyword>
<evidence type="ECO:0000256" key="2">
    <source>
        <dbReference type="ARBA" id="ARBA00022692"/>
    </source>
</evidence>
<gene>
    <name evidence="7" type="ORF">PMAYCL1PPCAC_17571</name>
</gene>
<dbReference type="InterPro" id="IPR039311">
    <property type="entry name" value="FAM187A/B"/>
</dbReference>
<organism evidence="7 8">
    <name type="scientific">Pristionchus mayeri</name>
    <dbReference type="NCBI Taxonomy" id="1317129"/>
    <lineage>
        <taxon>Eukaryota</taxon>
        <taxon>Metazoa</taxon>
        <taxon>Ecdysozoa</taxon>
        <taxon>Nematoda</taxon>
        <taxon>Chromadorea</taxon>
        <taxon>Rhabditida</taxon>
        <taxon>Rhabditina</taxon>
        <taxon>Diplogasteromorpha</taxon>
        <taxon>Diplogasteroidea</taxon>
        <taxon>Neodiplogasteridae</taxon>
        <taxon>Pristionchus</taxon>
    </lineage>
</organism>
<feature type="non-terminal residue" evidence="7">
    <location>
        <position position="217"/>
    </location>
</feature>
<keyword evidence="8" id="KW-1185">Reference proteome</keyword>
<feature type="non-terminal residue" evidence="7">
    <location>
        <position position="1"/>
    </location>
</feature>
<evidence type="ECO:0000256" key="5">
    <source>
        <dbReference type="ARBA" id="ARBA00023136"/>
    </source>
</evidence>
<evidence type="ECO:0000313" key="7">
    <source>
        <dbReference type="EMBL" id="GMR47376.1"/>
    </source>
</evidence>
<proteinExistence type="predicted"/>
<sequence>SEDTEAKLDDESLLIQRRNYLQYSQCIRDRKRGDRHSAKVVVTRPGSDLVLPCFSCISPEDALEIESVWKPSASIISKRSKKKMVDSLRNFVFRDVEKPPEESNWKFEWEYQSPGEKNWLPLTKNHKKRTLLAKTLSIIMAFADRNNPHKVSVGDRYELIMGNVSLRGPGLYRCVNKYDKLSLVASLYYIEPRMTTEKEESLVYTNVSQNLNKSLEE</sequence>
<name>A0AAN5CMW1_9BILA</name>
<dbReference type="PANTHER" id="PTHR32178:SF6">
    <property type="entry name" value="IG-LIKE DOMAIN-CONTAINING PROTEIN"/>
    <property type="match status" value="1"/>
</dbReference>
<protein>
    <submittedName>
        <fullName evidence="7">Uncharacterized protein</fullName>
    </submittedName>
</protein>
<dbReference type="PANTHER" id="PTHR32178">
    <property type="entry name" value="FAM187"/>
    <property type="match status" value="1"/>
</dbReference>
<evidence type="ECO:0000256" key="1">
    <source>
        <dbReference type="ARBA" id="ARBA00004479"/>
    </source>
</evidence>
<evidence type="ECO:0000256" key="3">
    <source>
        <dbReference type="ARBA" id="ARBA00022729"/>
    </source>
</evidence>
<comment type="caution">
    <text evidence="7">The sequence shown here is derived from an EMBL/GenBank/DDBJ whole genome shotgun (WGS) entry which is preliminary data.</text>
</comment>
<evidence type="ECO:0000256" key="6">
    <source>
        <dbReference type="ARBA" id="ARBA00023180"/>
    </source>
</evidence>
<dbReference type="GO" id="GO:0016020">
    <property type="term" value="C:membrane"/>
    <property type="evidence" value="ECO:0007669"/>
    <property type="project" value="UniProtKB-SubCell"/>
</dbReference>